<feature type="transmembrane region" description="Helical" evidence="6">
    <location>
        <begin position="158"/>
        <end position="184"/>
    </location>
</feature>
<reference evidence="7 8" key="1">
    <citation type="submission" date="2016-10" db="EMBL/GenBank/DDBJ databases">
        <authorList>
            <person name="de Groot N.N."/>
        </authorList>
    </citation>
    <scope>NUCLEOTIDE SEQUENCE [LARGE SCALE GENOMIC DNA]</scope>
    <source>
        <strain evidence="7 8">DSM 14858</strain>
    </source>
</reference>
<name>A0A1H7FU79_9RHOB</name>
<dbReference type="PANTHER" id="PTHR30086">
    <property type="entry name" value="ARGININE EXPORTER PROTEIN ARGO"/>
    <property type="match status" value="1"/>
</dbReference>
<dbReference type="RefSeq" id="WP_092758930.1">
    <property type="nucleotide sequence ID" value="NZ_FNZQ01000001.1"/>
</dbReference>
<organism evidence="7 8">
    <name type="scientific">Jannaschia helgolandensis</name>
    <dbReference type="NCBI Taxonomy" id="188906"/>
    <lineage>
        <taxon>Bacteria</taxon>
        <taxon>Pseudomonadati</taxon>
        <taxon>Pseudomonadota</taxon>
        <taxon>Alphaproteobacteria</taxon>
        <taxon>Rhodobacterales</taxon>
        <taxon>Roseobacteraceae</taxon>
        <taxon>Jannaschia</taxon>
    </lineage>
</organism>
<protein>
    <submittedName>
        <fullName evidence="7">Threonine/homoserine/homoserine lactone efflux protein</fullName>
    </submittedName>
</protein>
<keyword evidence="2" id="KW-1003">Cell membrane</keyword>
<evidence type="ECO:0000256" key="3">
    <source>
        <dbReference type="ARBA" id="ARBA00022692"/>
    </source>
</evidence>
<feature type="transmembrane region" description="Helical" evidence="6">
    <location>
        <begin position="116"/>
        <end position="138"/>
    </location>
</feature>
<proteinExistence type="predicted"/>
<evidence type="ECO:0000256" key="1">
    <source>
        <dbReference type="ARBA" id="ARBA00004651"/>
    </source>
</evidence>
<dbReference type="OrthoDB" id="9804822at2"/>
<feature type="transmembrane region" description="Helical" evidence="6">
    <location>
        <begin position="196"/>
        <end position="216"/>
    </location>
</feature>
<evidence type="ECO:0000256" key="5">
    <source>
        <dbReference type="ARBA" id="ARBA00023136"/>
    </source>
</evidence>
<keyword evidence="8" id="KW-1185">Reference proteome</keyword>
<evidence type="ECO:0000256" key="6">
    <source>
        <dbReference type="SAM" id="Phobius"/>
    </source>
</evidence>
<dbReference type="Pfam" id="PF01810">
    <property type="entry name" value="LysE"/>
    <property type="match status" value="1"/>
</dbReference>
<dbReference type="EMBL" id="FNZQ01000001">
    <property type="protein sequence ID" value="SEK28797.1"/>
    <property type="molecule type" value="Genomic_DNA"/>
</dbReference>
<keyword evidence="3 6" id="KW-0812">Transmembrane</keyword>
<evidence type="ECO:0000256" key="2">
    <source>
        <dbReference type="ARBA" id="ARBA00022475"/>
    </source>
</evidence>
<dbReference type="PIRSF" id="PIRSF006324">
    <property type="entry name" value="LeuE"/>
    <property type="match status" value="1"/>
</dbReference>
<feature type="transmembrane region" description="Helical" evidence="6">
    <location>
        <begin position="41"/>
        <end position="69"/>
    </location>
</feature>
<keyword evidence="4 6" id="KW-1133">Transmembrane helix</keyword>
<accession>A0A1H7FU79</accession>
<gene>
    <name evidence="7" type="ORF">SAMN04488526_0203</name>
</gene>
<evidence type="ECO:0000313" key="7">
    <source>
        <dbReference type="EMBL" id="SEK28797.1"/>
    </source>
</evidence>
<keyword evidence="5 6" id="KW-0472">Membrane</keyword>
<evidence type="ECO:0000313" key="8">
    <source>
        <dbReference type="Proteomes" id="UP000199283"/>
    </source>
</evidence>
<dbReference type="AlphaFoldDB" id="A0A1H7FU79"/>
<dbReference type="GO" id="GO:0015171">
    <property type="term" value="F:amino acid transmembrane transporter activity"/>
    <property type="evidence" value="ECO:0007669"/>
    <property type="project" value="TreeGrafter"/>
</dbReference>
<comment type="subcellular location">
    <subcellularLocation>
        <location evidence="1">Cell membrane</location>
        <topology evidence="1">Multi-pass membrane protein</topology>
    </subcellularLocation>
</comment>
<dbReference type="Proteomes" id="UP000199283">
    <property type="component" value="Unassembled WGS sequence"/>
</dbReference>
<evidence type="ECO:0000256" key="4">
    <source>
        <dbReference type="ARBA" id="ARBA00022989"/>
    </source>
</evidence>
<dbReference type="GO" id="GO:0005886">
    <property type="term" value="C:plasma membrane"/>
    <property type="evidence" value="ECO:0007669"/>
    <property type="project" value="UniProtKB-SubCell"/>
</dbReference>
<sequence>MPPVDTILTVALAGLALSATPGPSMLYVLSRSVGQSRAAGLASAIGLGLGGILLAVATALGLAALFAAFDWIVPTLRLAGSAYLVWLGVDMIRGARGGASMVMRAEAVEVRPFSEIVRQGILIEVLNPKTVLFFALFLPPFVDASTGGTGTLNVQVQLLVLGILVPLTALPSDILVAYLGGTAAESIRRNEPIRMGLAWAGGLTLIAIAANLHFGFF</sequence>
<dbReference type="PANTHER" id="PTHR30086:SF20">
    <property type="entry name" value="ARGININE EXPORTER PROTEIN ARGO-RELATED"/>
    <property type="match status" value="1"/>
</dbReference>
<feature type="transmembrane region" description="Helical" evidence="6">
    <location>
        <begin position="6"/>
        <end position="29"/>
    </location>
</feature>
<dbReference type="InterPro" id="IPR001123">
    <property type="entry name" value="LeuE-type"/>
</dbReference>
<dbReference type="STRING" id="188906.SAMN04488526_0203"/>